<feature type="compositionally biased region" description="Polar residues" evidence="1">
    <location>
        <begin position="269"/>
        <end position="279"/>
    </location>
</feature>
<accession>A0A8E0VH09</accession>
<proteinExistence type="predicted"/>
<dbReference type="AlphaFoldDB" id="A0A8E0VH09"/>
<reference evidence="3" key="1">
    <citation type="submission" date="2019-05" db="EMBL/GenBank/DDBJ databases">
        <title>Annotation for the trematode Fasciolopsis buski.</title>
        <authorList>
            <person name="Choi Y.-J."/>
        </authorList>
    </citation>
    <scope>NUCLEOTIDE SEQUENCE</scope>
    <source>
        <strain evidence="3">HT</strain>
        <tissue evidence="3">Whole worm</tissue>
    </source>
</reference>
<dbReference type="Proteomes" id="UP000728185">
    <property type="component" value="Unassembled WGS sequence"/>
</dbReference>
<protein>
    <recommendedName>
        <fullName evidence="2">Nucleolar protein 4 helical domain-containing protein</fullName>
    </recommendedName>
</protein>
<dbReference type="Pfam" id="PF23079">
    <property type="entry name" value="HTH_NOL4_2nd"/>
    <property type="match status" value="1"/>
</dbReference>
<feature type="domain" description="Nucleolar protein 4 helical" evidence="2">
    <location>
        <begin position="108"/>
        <end position="184"/>
    </location>
</feature>
<dbReference type="EMBL" id="LUCM01008036">
    <property type="protein sequence ID" value="KAA0189063.1"/>
    <property type="molecule type" value="Genomic_DNA"/>
</dbReference>
<gene>
    <name evidence="3" type="ORF">FBUS_04406</name>
</gene>
<evidence type="ECO:0000256" key="1">
    <source>
        <dbReference type="SAM" id="MobiDB-lite"/>
    </source>
</evidence>
<evidence type="ECO:0000313" key="3">
    <source>
        <dbReference type="EMBL" id="KAA0189063.1"/>
    </source>
</evidence>
<sequence length="336" mass="37806">MQGSNAQICPEHRGLIGMDLDQSPLEVDGKLEILAEDSDLAMNLNNEIPNTDDNENPARNFHLPGVHIAQGGPYKNTDDNEGDRKVKVDSTKMVYYPILCAERKQYSEREITYNLLLRKLVDEYMDRTITYSHQPKNVLVELQTILARNFPEFGDSFHRERVCAYLKACRRNAKKKNGEPFVRISARYLSAGMATRLAEQIYMKEKTNMESVVGSTFSQKHKVQEDKSPDQGPTLLTENNFNTIISNVTTTVSEAANETTSFPVDPEPMSTSRPPNTVPLPTNHPSIFLLPGIAERMFAKLLGQTAEFLITVAERIERGQNLFPQSANSPPLSVFK</sequence>
<dbReference type="InterPro" id="IPR056549">
    <property type="entry name" value="HTH_NOL4"/>
</dbReference>
<comment type="caution">
    <text evidence="3">The sequence shown here is derived from an EMBL/GenBank/DDBJ whole genome shotgun (WGS) entry which is preliminary data.</text>
</comment>
<organism evidence="3 4">
    <name type="scientific">Fasciolopsis buskii</name>
    <dbReference type="NCBI Taxonomy" id="27845"/>
    <lineage>
        <taxon>Eukaryota</taxon>
        <taxon>Metazoa</taxon>
        <taxon>Spiralia</taxon>
        <taxon>Lophotrochozoa</taxon>
        <taxon>Platyhelminthes</taxon>
        <taxon>Trematoda</taxon>
        <taxon>Digenea</taxon>
        <taxon>Plagiorchiida</taxon>
        <taxon>Echinostomata</taxon>
        <taxon>Echinostomatoidea</taxon>
        <taxon>Fasciolidae</taxon>
        <taxon>Fasciolopsis</taxon>
    </lineage>
</organism>
<feature type="region of interest" description="Disordered" evidence="1">
    <location>
        <begin position="259"/>
        <end position="279"/>
    </location>
</feature>
<evidence type="ECO:0000259" key="2">
    <source>
        <dbReference type="Pfam" id="PF23079"/>
    </source>
</evidence>
<dbReference type="OrthoDB" id="6250137at2759"/>
<name>A0A8E0VH09_9TREM</name>
<evidence type="ECO:0000313" key="4">
    <source>
        <dbReference type="Proteomes" id="UP000728185"/>
    </source>
</evidence>
<keyword evidence="4" id="KW-1185">Reference proteome</keyword>